<proteinExistence type="predicted"/>
<evidence type="ECO:0008006" key="3">
    <source>
        <dbReference type="Google" id="ProtNLM"/>
    </source>
</evidence>
<protein>
    <recommendedName>
        <fullName evidence="3">DsrE/DsrF-like family protein</fullName>
    </recommendedName>
</protein>
<dbReference type="PANTHER" id="PTHR37691">
    <property type="entry name" value="BLR3518 PROTEIN"/>
    <property type="match status" value="1"/>
</dbReference>
<organism evidence="1 2">
    <name type="scientific">Arthrobacter cryoconiti</name>
    <dbReference type="NCBI Taxonomy" id="748907"/>
    <lineage>
        <taxon>Bacteria</taxon>
        <taxon>Bacillati</taxon>
        <taxon>Actinomycetota</taxon>
        <taxon>Actinomycetes</taxon>
        <taxon>Micrococcales</taxon>
        <taxon>Micrococcaceae</taxon>
        <taxon>Arthrobacter</taxon>
    </lineage>
</organism>
<dbReference type="RefSeq" id="WP_230066483.1">
    <property type="nucleotide sequence ID" value="NZ_BAABLL010000019.1"/>
</dbReference>
<gene>
    <name evidence="1" type="ORF">ACFOW9_04540</name>
</gene>
<dbReference type="PANTHER" id="PTHR37691:SF1">
    <property type="entry name" value="BLR3518 PROTEIN"/>
    <property type="match status" value="1"/>
</dbReference>
<evidence type="ECO:0000313" key="1">
    <source>
        <dbReference type="EMBL" id="MFC4264865.1"/>
    </source>
</evidence>
<keyword evidence="2" id="KW-1185">Reference proteome</keyword>
<dbReference type="SUPFAM" id="SSF75169">
    <property type="entry name" value="DsrEFH-like"/>
    <property type="match status" value="1"/>
</dbReference>
<dbReference type="InterPro" id="IPR027396">
    <property type="entry name" value="DsrEFH-like"/>
</dbReference>
<dbReference type="Gene3D" id="3.40.1260.10">
    <property type="entry name" value="DsrEFH-like"/>
    <property type="match status" value="1"/>
</dbReference>
<accession>A0ABV8QYZ4</accession>
<reference evidence="2" key="1">
    <citation type="journal article" date="2019" name="Int. J. Syst. Evol. Microbiol.">
        <title>The Global Catalogue of Microorganisms (GCM) 10K type strain sequencing project: providing services to taxonomists for standard genome sequencing and annotation.</title>
        <authorList>
            <consortium name="The Broad Institute Genomics Platform"/>
            <consortium name="The Broad Institute Genome Sequencing Center for Infectious Disease"/>
            <person name="Wu L."/>
            <person name="Ma J."/>
        </authorList>
    </citation>
    <scope>NUCLEOTIDE SEQUENCE [LARGE SCALE GENOMIC DNA]</scope>
    <source>
        <strain evidence="2">CGMCC 1.10698</strain>
    </source>
</reference>
<dbReference type="Proteomes" id="UP001595773">
    <property type="component" value="Unassembled WGS sequence"/>
</dbReference>
<sequence>MTENGHSSPGLVLHAYGPDAQHLLGSFRSALNAVAALPHAAIEIVVQGPVVAQLCEEEFAESVSNALAAGIAINACANSLRSAGVDAGALLPGVGQVPSAVAHLAQRQWDGWSYIRL</sequence>
<evidence type="ECO:0000313" key="2">
    <source>
        <dbReference type="Proteomes" id="UP001595773"/>
    </source>
</evidence>
<comment type="caution">
    <text evidence="1">The sequence shown here is derived from an EMBL/GenBank/DDBJ whole genome shotgun (WGS) entry which is preliminary data.</text>
</comment>
<dbReference type="EMBL" id="JBHSCQ010000005">
    <property type="protein sequence ID" value="MFC4264865.1"/>
    <property type="molecule type" value="Genomic_DNA"/>
</dbReference>
<name>A0ABV8QYZ4_9MICC</name>